<evidence type="ECO:0000313" key="5">
    <source>
        <dbReference type="EMBL" id="MDR7362265.1"/>
    </source>
</evidence>
<dbReference type="GO" id="GO:0019148">
    <property type="term" value="F:D-cysteine desulfhydrase activity"/>
    <property type="evidence" value="ECO:0007669"/>
    <property type="project" value="UniProtKB-EC"/>
</dbReference>
<comment type="cofactor">
    <cofactor evidence="1">
        <name>pyridoxal 5'-phosphate</name>
        <dbReference type="ChEBI" id="CHEBI:597326"/>
    </cofactor>
</comment>
<dbReference type="EMBL" id="JAVDYG010000001">
    <property type="protein sequence ID" value="MDR7362265.1"/>
    <property type="molecule type" value="Genomic_DNA"/>
</dbReference>
<gene>
    <name evidence="5" type="ORF">J2S63_001818</name>
</gene>
<dbReference type="PANTHER" id="PTHR43780:SF2">
    <property type="entry name" value="1-AMINOCYCLOPROPANE-1-CARBOXYLATE DEAMINASE-RELATED"/>
    <property type="match status" value="1"/>
</dbReference>
<protein>
    <submittedName>
        <fullName evidence="5">D-cysteine desulfhydrase</fullName>
        <ecNumber evidence="5">4.4.1.15</ecNumber>
    </submittedName>
</protein>
<name>A0ABU2BUG1_9ACTN</name>
<keyword evidence="5" id="KW-0456">Lyase</keyword>
<comment type="similarity">
    <text evidence="2">Belongs to the ACC deaminase/D-cysteine desulfhydrase family.</text>
</comment>
<evidence type="ECO:0000259" key="4">
    <source>
        <dbReference type="Pfam" id="PF00291"/>
    </source>
</evidence>
<dbReference type="Pfam" id="PF00291">
    <property type="entry name" value="PALP"/>
    <property type="match status" value="1"/>
</dbReference>
<proteinExistence type="inferred from homology"/>
<feature type="domain" description="Tryptophan synthase beta chain-like PALP" evidence="4">
    <location>
        <begin position="30"/>
        <end position="324"/>
    </location>
</feature>
<dbReference type="Proteomes" id="UP001183648">
    <property type="component" value="Unassembled WGS sequence"/>
</dbReference>
<dbReference type="InterPro" id="IPR001926">
    <property type="entry name" value="TrpB-like_PALP"/>
</dbReference>
<keyword evidence="3" id="KW-0663">Pyridoxal phosphate</keyword>
<dbReference type="PIRSF" id="PIRSF006278">
    <property type="entry name" value="ACCD_DCysDesulf"/>
    <property type="match status" value="1"/>
</dbReference>
<dbReference type="InterPro" id="IPR027278">
    <property type="entry name" value="ACCD_DCysDesulf"/>
</dbReference>
<sequence>MTHTPGEAGTAPPTRLHRRLPGLDLGHVRLGSGPSPVRELGAELGVPAGLWVKDDGAYGDGPWGGNKVRKLEWILPEAQRRGEQVLFSVGGIGTHWGLALATYARRLGLKTLLGLVDQPVDDHVREQLARLLTSGAEIHRFSSPARLRAAAPWLLWRGHRGRRLPWYLPAGGSNPFGTLAYVDTALEIADQVATGELPEPGTVVVPVGSGGTVAGLTLGLRLAGLRSRVLGVVVNDALRLDAEAMAGLATRTAELLTSRGAGHLAPVSPADLDLRTDWLGTTYGDPTPASQAAVRDAARAGLGLEPVYTGKALAAVRDLHDRLDGPVLWVQTHGPR</sequence>
<reference evidence="5 6" key="1">
    <citation type="submission" date="2023-07" db="EMBL/GenBank/DDBJ databases">
        <title>Sequencing the genomes of 1000 actinobacteria strains.</title>
        <authorList>
            <person name="Klenk H.-P."/>
        </authorList>
    </citation>
    <scope>NUCLEOTIDE SEQUENCE [LARGE SCALE GENOMIC DNA]</scope>
    <source>
        <strain evidence="5 6">DSM 19426</strain>
    </source>
</reference>
<dbReference type="InterPro" id="IPR036052">
    <property type="entry name" value="TrpB-like_PALP_sf"/>
</dbReference>
<evidence type="ECO:0000256" key="3">
    <source>
        <dbReference type="ARBA" id="ARBA00022898"/>
    </source>
</evidence>
<organism evidence="5 6">
    <name type="scientific">Nocardioides marmoribigeumensis</name>
    <dbReference type="NCBI Taxonomy" id="433649"/>
    <lineage>
        <taxon>Bacteria</taxon>
        <taxon>Bacillati</taxon>
        <taxon>Actinomycetota</taxon>
        <taxon>Actinomycetes</taxon>
        <taxon>Propionibacteriales</taxon>
        <taxon>Nocardioidaceae</taxon>
        <taxon>Nocardioides</taxon>
    </lineage>
</organism>
<evidence type="ECO:0000313" key="6">
    <source>
        <dbReference type="Proteomes" id="UP001183648"/>
    </source>
</evidence>
<dbReference type="Gene3D" id="3.40.50.1100">
    <property type="match status" value="2"/>
</dbReference>
<evidence type="ECO:0000256" key="1">
    <source>
        <dbReference type="ARBA" id="ARBA00001933"/>
    </source>
</evidence>
<dbReference type="SUPFAM" id="SSF53686">
    <property type="entry name" value="Tryptophan synthase beta subunit-like PLP-dependent enzymes"/>
    <property type="match status" value="1"/>
</dbReference>
<accession>A0ABU2BUG1</accession>
<comment type="caution">
    <text evidence="5">The sequence shown here is derived from an EMBL/GenBank/DDBJ whole genome shotgun (WGS) entry which is preliminary data.</text>
</comment>
<evidence type="ECO:0000256" key="2">
    <source>
        <dbReference type="ARBA" id="ARBA00008639"/>
    </source>
</evidence>
<keyword evidence="6" id="KW-1185">Reference proteome</keyword>
<dbReference type="RefSeq" id="WP_310301521.1">
    <property type="nucleotide sequence ID" value="NZ_BAAAPS010000008.1"/>
</dbReference>
<dbReference type="EC" id="4.4.1.15" evidence="5"/>
<dbReference type="PANTHER" id="PTHR43780">
    <property type="entry name" value="1-AMINOCYCLOPROPANE-1-CARBOXYLATE DEAMINASE-RELATED"/>
    <property type="match status" value="1"/>
</dbReference>